<evidence type="ECO:0000313" key="2">
    <source>
        <dbReference type="Proteomes" id="UP000297245"/>
    </source>
</evidence>
<proteinExistence type="predicted"/>
<reference evidence="1 2" key="1">
    <citation type="journal article" date="2019" name="Nat. Ecol. Evol.">
        <title>Megaphylogeny resolves global patterns of mushroom evolution.</title>
        <authorList>
            <person name="Varga T."/>
            <person name="Krizsan K."/>
            <person name="Foldi C."/>
            <person name="Dima B."/>
            <person name="Sanchez-Garcia M."/>
            <person name="Sanchez-Ramirez S."/>
            <person name="Szollosi G.J."/>
            <person name="Szarkandi J.G."/>
            <person name="Papp V."/>
            <person name="Albert L."/>
            <person name="Andreopoulos W."/>
            <person name="Angelini C."/>
            <person name="Antonin V."/>
            <person name="Barry K.W."/>
            <person name="Bougher N.L."/>
            <person name="Buchanan P."/>
            <person name="Buyck B."/>
            <person name="Bense V."/>
            <person name="Catcheside P."/>
            <person name="Chovatia M."/>
            <person name="Cooper J."/>
            <person name="Damon W."/>
            <person name="Desjardin D."/>
            <person name="Finy P."/>
            <person name="Geml J."/>
            <person name="Haridas S."/>
            <person name="Hughes K."/>
            <person name="Justo A."/>
            <person name="Karasinski D."/>
            <person name="Kautmanova I."/>
            <person name="Kiss B."/>
            <person name="Kocsube S."/>
            <person name="Kotiranta H."/>
            <person name="LaButti K.M."/>
            <person name="Lechner B.E."/>
            <person name="Liimatainen K."/>
            <person name="Lipzen A."/>
            <person name="Lukacs Z."/>
            <person name="Mihaltcheva S."/>
            <person name="Morgado L.N."/>
            <person name="Niskanen T."/>
            <person name="Noordeloos M.E."/>
            <person name="Ohm R.A."/>
            <person name="Ortiz-Santana B."/>
            <person name="Ovrebo C."/>
            <person name="Racz N."/>
            <person name="Riley R."/>
            <person name="Savchenko A."/>
            <person name="Shiryaev A."/>
            <person name="Soop K."/>
            <person name="Spirin V."/>
            <person name="Szebenyi C."/>
            <person name="Tomsovsky M."/>
            <person name="Tulloss R.E."/>
            <person name="Uehling J."/>
            <person name="Grigoriev I.V."/>
            <person name="Vagvolgyi C."/>
            <person name="Papp T."/>
            <person name="Martin F.M."/>
            <person name="Miettinen O."/>
            <person name="Hibbett D.S."/>
            <person name="Nagy L.G."/>
        </authorList>
    </citation>
    <scope>NUCLEOTIDE SEQUENCE [LARGE SCALE GENOMIC DNA]</scope>
    <source>
        <strain evidence="1 2">CBS 962.96</strain>
    </source>
</reference>
<protein>
    <submittedName>
        <fullName evidence="1">Uncharacterized protein</fullName>
    </submittedName>
</protein>
<name>A0A4S8LSI3_DENBC</name>
<dbReference type="EMBL" id="ML179280">
    <property type="protein sequence ID" value="THU92414.1"/>
    <property type="molecule type" value="Genomic_DNA"/>
</dbReference>
<organism evidence="1 2">
    <name type="scientific">Dendrothele bispora (strain CBS 962.96)</name>
    <dbReference type="NCBI Taxonomy" id="1314807"/>
    <lineage>
        <taxon>Eukaryota</taxon>
        <taxon>Fungi</taxon>
        <taxon>Dikarya</taxon>
        <taxon>Basidiomycota</taxon>
        <taxon>Agaricomycotina</taxon>
        <taxon>Agaricomycetes</taxon>
        <taxon>Agaricomycetidae</taxon>
        <taxon>Agaricales</taxon>
        <taxon>Agaricales incertae sedis</taxon>
        <taxon>Dendrothele</taxon>
    </lineage>
</organism>
<sequence length="353" mass="40195">MLKPKITTLWTDLHNRHIIEFLATHNPALKGRALAPLWKRVANSFQNDHRGCTVKAWQSHYNNYKDYFIKEIEEYIKLGRHPEPPKLTFPIKTQLRAKAKERKTVSTEEKHLLISFLAVNDPHGKGSQAIFRNFVQKHPLTARRSPGSWYQHYLRFKDWYRSQIEEYRRINNLSATAPGSIESVSVDSKITRFGKRKITVGDRVSDEGESKKLCEHKPVVGQGHIKEENRADENLSEDPEDDLYVVTEDNRVNLANHVNAPHGGILEEDPEDSDDLYVDSPTITPLFRATTPRAQMPSLSTPTRTVSTVGSPPMTILSDRQSGKHLQPAQTESDTKAWGRLTTASLAMLIKMS</sequence>
<accession>A0A4S8LSI3</accession>
<dbReference type="OrthoDB" id="435460at2759"/>
<dbReference type="Proteomes" id="UP000297245">
    <property type="component" value="Unassembled WGS sequence"/>
</dbReference>
<evidence type="ECO:0000313" key="1">
    <source>
        <dbReference type="EMBL" id="THU92414.1"/>
    </source>
</evidence>
<keyword evidence="2" id="KW-1185">Reference proteome</keyword>
<gene>
    <name evidence="1" type="ORF">K435DRAFT_862513</name>
</gene>
<dbReference type="AlphaFoldDB" id="A0A4S8LSI3"/>